<proteinExistence type="predicted"/>
<protein>
    <submittedName>
        <fullName evidence="1">Uncharacterized protein</fullName>
    </submittedName>
</protein>
<sequence>MAAMVASKPAGTATKMKKPPMQIQTNSMTSKGAPPSASPSSAAKRLPGSAQTQTTPVSNGPTTNGIARPNRRLHRLTTRMSTSDHTAMEKKATWTPEPYVPTEKHILVKYRARPPSLIVHLHPTYFRFDQQDGSFSYQSEMRIFIEHLQKKTIPHDMLEEFRKSDVKFYEGWLIVKVVDHKTAAADASGANGAADDEKPFSIHNYNHFITPSPCVPYPSKEQQTSPVKQERSGSVADKDGPANGIKSDENTANAIKPARPQSKEFFVALRPTNLSKHMDLLLDCTAPDPKAKKAQNKTIAQPPTPIGTVPPTPTTDRPPPPKKQKLRIDPKDHLEYEAKIVNGTAPPLYLEPAQDLDDAERIHKLLADPWCNEPPPSPRSRKRTVAELAADDAHAKEQERFMLIMDARGSGTGTAANAGGVDPQAGNAAFQPRFEKFNALDNIKREIVEKKQREKDRQLQEDELRRSQQQQNQEEEKRRQAQQAMIAQRKEQAIRQQQQAAQMQQRQNQEAMAQAQQQQQNPQNAQRPSTASRPQPNGIPPQMQTQMMAQASSPIVRQGTPNIASSPAAGNPRPMVRNGSQSGAAGSPGRPGSSLQHGHPAASGMMRQPSGQGGPSRNGTPQIPHSTPGMNHATPIIRQGTPGHALTQASPVPSIAMVTPQMGTVNMQGQMTGGMPQQGMSAQQYATLQRRQQMQNHMAMQQINGGMNANPQQVAQAHHQAQAQAAMQRQMQGTPQQQHASMSPAPNPQQQHQYNEALKAHMQKQMAHIRGGQTGAGSPVPVNQMSPQQMQQLQMMQQQHQMQNQQQGQNSQGQLQQRPVMNPQVQQLCLQYFKQMMLTEAPKYGGNVQLIPPNVKQQLQAAAQKQAMMMMQQRQKMAQQNAAMMAQQQQQGGQMHPNMGNMGNMSNMGNMGGQMGGMGNMGNMNAAMMQQQQSMNNMNMQNAQARQMQQMQIQNAQQQMAQAQYQQQMAQMQQQMMNPQGQGQGQR</sequence>
<keyword evidence="2" id="KW-1185">Reference proteome</keyword>
<evidence type="ECO:0000313" key="1">
    <source>
        <dbReference type="EMBL" id="KAJ9664136.1"/>
    </source>
</evidence>
<dbReference type="Proteomes" id="UP001172386">
    <property type="component" value="Unassembled WGS sequence"/>
</dbReference>
<reference evidence="1" key="1">
    <citation type="submission" date="2022-10" db="EMBL/GenBank/DDBJ databases">
        <title>Culturing micro-colonial fungi from biological soil crusts in the Mojave desert and describing Neophaeococcomyces mojavensis, and introducing the new genera and species Taxawa tesnikishii.</title>
        <authorList>
            <person name="Kurbessoian T."/>
            <person name="Stajich J.E."/>
        </authorList>
    </citation>
    <scope>NUCLEOTIDE SEQUENCE</scope>
    <source>
        <strain evidence="1">JES_112</strain>
    </source>
</reference>
<name>A0ACC3AJQ4_9EURO</name>
<organism evidence="1 2">
    <name type="scientific">Neophaeococcomyces mojaviensis</name>
    <dbReference type="NCBI Taxonomy" id="3383035"/>
    <lineage>
        <taxon>Eukaryota</taxon>
        <taxon>Fungi</taxon>
        <taxon>Dikarya</taxon>
        <taxon>Ascomycota</taxon>
        <taxon>Pezizomycotina</taxon>
        <taxon>Eurotiomycetes</taxon>
        <taxon>Chaetothyriomycetidae</taxon>
        <taxon>Chaetothyriales</taxon>
        <taxon>Chaetothyriales incertae sedis</taxon>
        <taxon>Neophaeococcomyces</taxon>
    </lineage>
</organism>
<gene>
    <name evidence="1" type="ORF">H2198_000354</name>
</gene>
<accession>A0ACC3AJQ4</accession>
<comment type="caution">
    <text evidence="1">The sequence shown here is derived from an EMBL/GenBank/DDBJ whole genome shotgun (WGS) entry which is preliminary data.</text>
</comment>
<dbReference type="EMBL" id="JAPDRQ010000004">
    <property type="protein sequence ID" value="KAJ9664136.1"/>
    <property type="molecule type" value="Genomic_DNA"/>
</dbReference>
<evidence type="ECO:0000313" key="2">
    <source>
        <dbReference type="Proteomes" id="UP001172386"/>
    </source>
</evidence>